<comment type="similarity">
    <text evidence="1">Belongs to the small GTPase superfamily. Rab family.</text>
</comment>
<organism evidence="3 4">
    <name type="scientific">Lymnaea stagnalis</name>
    <name type="common">Great pond snail</name>
    <name type="synonym">Helix stagnalis</name>
    <dbReference type="NCBI Taxonomy" id="6523"/>
    <lineage>
        <taxon>Eukaryota</taxon>
        <taxon>Metazoa</taxon>
        <taxon>Spiralia</taxon>
        <taxon>Lophotrochozoa</taxon>
        <taxon>Mollusca</taxon>
        <taxon>Gastropoda</taxon>
        <taxon>Heterobranchia</taxon>
        <taxon>Euthyneura</taxon>
        <taxon>Panpulmonata</taxon>
        <taxon>Hygrophila</taxon>
        <taxon>Lymnaeoidea</taxon>
        <taxon>Lymnaeidae</taxon>
        <taxon>Lymnaea</taxon>
    </lineage>
</organism>
<dbReference type="InterPro" id="IPR027417">
    <property type="entry name" value="P-loop_NTPase"/>
</dbReference>
<dbReference type="SMART" id="SM00175">
    <property type="entry name" value="RAB"/>
    <property type="match status" value="1"/>
</dbReference>
<dbReference type="SMART" id="SM00173">
    <property type="entry name" value="RAS"/>
    <property type="match status" value="1"/>
</dbReference>
<dbReference type="GO" id="GO:0003924">
    <property type="term" value="F:GTPase activity"/>
    <property type="evidence" value="ECO:0007669"/>
    <property type="project" value="InterPro"/>
</dbReference>
<evidence type="ECO:0000313" key="4">
    <source>
        <dbReference type="Proteomes" id="UP001497497"/>
    </source>
</evidence>
<dbReference type="PROSITE" id="PS51419">
    <property type="entry name" value="RAB"/>
    <property type="match status" value="1"/>
</dbReference>
<proteinExistence type="inferred from homology"/>
<evidence type="ECO:0000256" key="2">
    <source>
        <dbReference type="ARBA" id="ARBA00022741"/>
    </source>
</evidence>
<dbReference type="Proteomes" id="UP001497497">
    <property type="component" value="Unassembled WGS sequence"/>
</dbReference>
<protein>
    <submittedName>
        <fullName evidence="3">Uncharacterized protein</fullName>
    </submittedName>
</protein>
<accession>A0AAV2H866</accession>
<reference evidence="3 4" key="1">
    <citation type="submission" date="2024-04" db="EMBL/GenBank/DDBJ databases">
        <authorList>
            <consortium name="Genoscope - CEA"/>
            <person name="William W."/>
        </authorList>
    </citation>
    <scope>NUCLEOTIDE SEQUENCE [LARGE SCALE GENOMIC DNA]</scope>
</reference>
<name>A0AAV2H866_LYMST</name>
<dbReference type="PROSITE" id="PS51421">
    <property type="entry name" value="RAS"/>
    <property type="match status" value="1"/>
</dbReference>
<dbReference type="InterPro" id="IPR005225">
    <property type="entry name" value="Small_GTP-bd"/>
</dbReference>
<dbReference type="InterPro" id="IPR001806">
    <property type="entry name" value="Small_GTPase"/>
</dbReference>
<dbReference type="SMART" id="SM00174">
    <property type="entry name" value="RHO"/>
    <property type="match status" value="1"/>
</dbReference>
<dbReference type="Gene3D" id="3.40.50.300">
    <property type="entry name" value="P-loop containing nucleotide triphosphate hydrolases"/>
    <property type="match status" value="1"/>
</dbReference>
<dbReference type="EMBL" id="CAXITT010000057">
    <property type="protein sequence ID" value="CAL1529898.1"/>
    <property type="molecule type" value="Genomic_DNA"/>
</dbReference>
<dbReference type="SUPFAM" id="SSF52540">
    <property type="entry name" value="P-loop containing nucleoside triphosphate hydrolases"/>
    <property type="match status" value="1"/>
</dbReference>
<sequence>MQNSHQRVSKKFVAPTRMPNSRVADKTPCRTFSITVTHVRELASLVHTSVDVRVTRLTLMESAGTFAIGKAVESAVYDIKVSMLGDSDVGKTSIAASFSSQENPLPRATICCELTTKNVLYPSGDRVRYTIYDTAGQEKFQGVMANYVRNMDAVIIVYDVTSTASFNNVDRWLYFVNNHLPYDVPVILVANKIDKADEREVTKQQGKEKAERNNLFFLETSAITGEQITTIFEQLSTVLREKKMKELFHGARIPLRDMAFRLSPSTLHSARDTSSRSQCCTS</sequence>
<keyword evidence="4" id="KW-1185">Reference proteome</keyword>
<dbReference type="Pfam" id="PF00071">
    <property type="entry name" value="Ras"/>
    <property type="match status" value="1"/>
</dbReference>
<dbReference type="CDD" id="cd00154">
    <property type="entry name" value="Rab"/>
    <property type="match status" value="1"/>
</dbReference>
<gene>
    <name evidence="3" type="ORF">GSLYS_00004031001</name>
</gene>
<dbReference type="NCBIfam" id="TIGR00231">
    <property type="entry name" value="small_GTP"/>
    <property type="match status" value="1"/>
</dbReference>
<dbReference type="AlphaFoldDB" id="A0AAV2H866"/>
<dbReference type="PANTHER" id="PTHR47978">
    <property type="match status" value="1"/>
</dbReference>
<keyword evidence="2" id="KW-0547">Nucleotide-binding</keyword>
<evidence type="ECO:0000313" key="3">
    <source>
        <dbReference type="EMBL" id="CAL1529898.1"/>
    </source>
</evidence>
<dbReference type="SMART" id="SM00177">
    <property type="entry name" value="ARF"/>
    <property type="match status" value="1"/>
</dbReference>
<dbReference type="GO" id="GO:0005525">
    <property type="term" value="F:GTP binding"/>
    <property type="evidence" value="ECO:0007669"/>
    <property type="project" value="InterPro"/>
</dbReference>
<dbReference type="PRINTS" id="PR00449">
    <property type="entry name" value="RASTRNSFRMNG"/>
</dbReference>
<comment type="caution">
    <text evidence="3">The sequence shown here is derived from an EMBL/GenBank/DDBJ whole genome shotgun (WGS) entry which is preliminary data.</text>
</comment>
<dbReference type="FunFam" id="3.40.50.300:FF:001447">
    <property type="entry name" value="Ras-related protein Rab-1B"/>
    <property type="match status" value="1"/>
</dbReference>
<evidence type="ECO:0000256" key="1">
    <source>
        <dbReference type="ARBA" id="ARBA00006270"/>
    </source>
</evidence>